<dbReference type="RefSeq" id="WP_074790281.1">
    <property type="nucleotide sequence ID" value="NZ_FNZX01000006.1"/>
</dbReference>
<name>A0A1H7I0R3_9FIRM</name>
<protein>
    <submittedName>
        <fullName evidence="2">Copper chaperone CopZ</fullName>
    </submittedName>
</protein>
<dbReference type="InterPro" id="IPR006121">
    <property type="entry name" value="HMA_dom"/>
</dbReference>
<accession>A0A1H7I0R3</accession>
<dbReference type="SUPFAM" id="SSF55008">
    <property type="entry name" value="HMA, heavy metal-associated domain"/>
    <property type="match status" value="1"/>
</dbReference>
<proteinExistence type="predicted"/>
<evidence type="ECO:0000259" key="1">
    <source>
        <dbReference type="Pfam" id="PF00403"/>
    </source>
</evidence>
<dbReference type="Proteomes" id="UP000182321">
    <property type="component" value="Unassembled WGS sequence"/>
</dbReference>
<dbReference type="EMBL" id="FNZX01000006">
    <property type="protein sequence ID" value="SEK56099.1"/>
    <property type="molecule type" value="Genomic_DNA"/>
</dbReference>
<reference evidence="3" key="1">
    <citation type="submission" date="2016-10" db="EMBL/GenBank/DDBJ databases">
        <authorList>
            <person name="Varghese N."/>
        </authorList>
    </citation>
    <scope>NUCLEOTIDE SEQUENCE [LARGE SCALE GENOMIC DNA]</scope>
    <source>
        <strain evidence="3">ACV-9</strain>
    </source>
</reference>
<sequence>MLKVTLKIEGMMCGMCEAHINDVIRKVVPDAKKVKSSYAKGVSTFICEEEPDNEEITAAIAETGYTLQAIETEEYTKKIFGLF</sequence>
<dbReference type="InterPro" id="IPR036163">
    <property type="entry name" value="HMA_dom_sf"/>
</dbReference>
<evidence type="ECO:0000313" key="3">
    <source>
        <dbReference type="Proteomes" id="UP000182321"/>
    </source>
</evidence>
<organism evidence="2 3">
    <name type="scientific">Pseudobutyrivibrio ruminis</name>
    <dbReference type="NCBI Taxonomy" id="46206"/>
    <lineage>
        <taxon>Bacteria</taxon>
        <taxon>Bacillati</taxon>
        <taxon>Bacillota</taxon>
        <taxon>Clostridia</taxon>
        <taxon>Lachnospirales</taxon>
        <taxon>Lachnospiraceae</taxon>
        <taxon>Pseudobutyrivibrio</taxon>
    </lineage>
</organism>
<gene>
    <name evidence="2" type="ORF">SAMN02910377_01226</name>
</gene>
<feature type="domain" description="HMA" evidence="1">
    <location>
        <begin position="5"/>
        <end position="66"/>
    </location>
</feature>
<keyword evidence="3" id="KW-1185">Reference proteome</keyword>
<dbReference type="GO" id="GO:0046872">
    <property type="term" value="F:metal ion binding"/>
    <property type="evidence" value="ECO:0007669"/>
    <property type="project" value="InterPro"/>
</dbReference>
<dbReference type="Pfam" id="PF00403">
    <property type="entry name" value="HMA"/>
    <property type="match status" value="1"/>
</dbReference>
<dbReference type="AlphaFoldDB" id="A0A1H7I0R3"/>
<dbReference type="Gene3D" id="3.30.70.100">
    <property type="match status" value="1"/>
</dbReference>
<evidence type="ECO:0000313" key="2">
    <source>
        <dbReference type="EMBL" id="SEK56099.1"/>
    </source>
</evidence>
<dbReference type="CDD" id="cd00371">
    <property type="entry name" value="HMA"/>
    <property type="match status" value="1"/>
</dbReference>